<organism evidence="2 3">
    <name type="scientific">Pseudolysobacter antarcticus</name>
    <dbReference type="NCBI Taxonomy" id="2511995"/>
    <lineage>
        <taxon>Bacteria</taxon>
        <taxon>Pseudomonadati</taxon>
        <taxon>Pseudomonadota</taxon>
        <taxon>Gammaproteobacteria</taxon>
        <taxon>Lysobacterales</taxon>
        <taxon>Rhodanobacteraceae</taxon>
        <taxon>Pseudolysobacter</taxon>
    </lineage>
</organism>
<dbReference type="OrthoDB" id="5946001at2"/>
<keyword evidence="1" id="KW-0732">Signal</keyword>
<dbReference type="AlphaFoldDB" id="A0A411HHJ8"/>
<dbReference type="KEGG" id="xbc:ELE36_06135"/>
<feature type="signal peptide" evidence="1">
    <location>
        <begin position="1"/>
        <end position="24"/>
    </location>
</feature>
<dbReference type="EMBL" id="CP035704">
    <property type="protein sequence ID" value="QBB69973.1"/>
    <property type="molecule type" value="Genomic_DNA"/>
</dbReference>
<protein>
    <submittedName>
        <fullName evidence="2">Uncharacterized protein</fullName>
    </submittedName>
</protein>
<reference evidence="2 3" key="1">
    <citation type="submission" date="2019-01" db="EMBL/GenBank/DDBJ databases">
        <title>Pseudolysobacter antarctica gen. nov., sp. nov., isolated from Fildes Peninsula, Antarctica.</title>
        <authorList>
            <person name="Wei Z."/>
            <person name="Peng F."/>
        </authorList>
    </citation>
    <scope>NUCLEOTIDE SEQUENCE [LARGE SCALE GENOMIC DNA]</scope>
    <source>
        <strain evidence="2 3">AQ6-296</strain>
    </source>
</reference>
<keyword evidence="3" id="KW-1185">Reference proteome</keyword>
<evidence type="ECO:0000256" key="1">
    <source>
        <dbReference type="SAM" id="SignalP"/>
    </source>
</evidence>
<accession>A0A411HHJ8</accession>
<gene>
    <name evidence="2" type="ORF">ELE36_06135</name>
</gene>
<dbReference type="RefSeq" id="WP_129832231.1">
    <property type="nucleotide sequence ID" value="NZ_CP035704.1"/>
</dbReference>
<evidence type="ECO:0000313" key="3">
    <source>
        <dbReference type="Proteomes" id="UP000291562"/>
    </source>
</evidence>
<proteinExistence type="predicted"/>
<feature type="chain" id="PRO_5019562277" evidence="1">
    <location>
        <begin position="25"/>
        <end position="665"/>
    </location>
</feature>
<sequence>MKRFRVFACLAAAWLLLLSSTLVAQVPQGSAFTYQGELLHNGAPVTANVDMLFTLFDAPQNGSPLGQVPFTGASAVTVSNGIFTVTLDFAGLFNTLISDQRWLEVTANGNILTPRTQIQSAPYALQSQTAVLAYSISNASVGAAQIVPSQVQARVGGTCTVGSSIRAIAQNGTVTCESAGSGTVTNIATDATLSGGPITSTGTLGIASGAVGTTQINPAQVQQRVNGSCSGNQMVKSINADGTVSCGSAGTGTVTNIATDATLAGGPISTSGTLGIAPGGVGLAQIDTSQVQARTTGTCDPGFYMRVVNADGSVTCEQEQVTTIPPIGYSPRITSYWGKLASLPSMAFGSDGFPVISYTAVVNSKHVVIVAKCTEAACLAPILTTVYDPGSTSVVFGGSSIVVGSDGLPLVSFAVPNAGGAPFYTVKCSNVACTATSAVSVLTQTSSITAPVLLVDASLNRYYIVYVDSSNNLRRATCSGSCTSLSGGIDTLVTGVGSIFAATIDHATVYYAYTNSTGAYFYNCTSGCSPTAIATPNASPPLLSMLNASGSILVAFRNAAGKLAVRSMSPLLPAQVALASSNVTAISAALVGTQSPVLAYSQDNLIKVVDCSFSSCNFGGSNVGSTLDGLANATFAVGRGSDGLAVAAYADGNELRVAKCVGACP</sequence>
<dbReference type="SUPFAM" id="SSF89372">
    <property type="entry name" value="Fucose-specific lectin"/>
    <property type="match status" value="1"/>
</dbReference>
<name>A0A411HHJ8_9GAMM</name>
<dbReference type="Proteomes" id="UP000291562">
    <property type="component" value="Chromosome"/>
</dbReference>
<evidence type="ECO:0000313" key="2">
    <source>
        <dbReference type="EMBL" id="QBB69973.1"/>
    </source>
</evidence>